<dbReference type="GO" id="GO:0005886">
    <property type="term" value="C:plasma membrane"/>
    <property type="evidence" value="ECO:0007669"/>
    <property type="project" value="TreeGrafter"/>
</dbReference>
<evidence type="ECO:0000313" key="9">
    <source>
        <dbReference type="Proteomes" id="UP000218890"/>
    </source>
</evidence>
<organism evidence="8 9">
    <name type="scientific">Halorhodospira halochloris</name>
    <name type="common">Ectothiorhodospira halochloris</name>
    <dbReference type="NCBI Taxonomy" id="1052"/>
    <lineage>
        <taxon>Bacteria</taxon>
        <taxon>Pseudomonadati</taxon>
        <taxon>Pseudomonadota</taxon>
        <taxon>Gammaproteobacteria</taxon>
        <taxon>Chromatiales</taxon>
        <taxon>Ectothiorhodospiraceae</taxon>
        <taxon>Halorhodospira</taxon>
    </lineage>
</organism>
<name>A0A0X8X6J7_HALHR</name>
<dbReference type="Pfam" id="PF04085">
    <property type="entry name" value="MreC"/>
    <property type="match status" value="1"/>
</dbReference>
<dbReference type="KEGG" id="hhk:HH1059_24210"/>
<dbReference type="AlphaFoldDB" id="A0A0X8X6J7"/>
<dbReference type="InterPro" id="IPR007221">
    <property type="entry name" value="MreC"/>
</dbReference>
<evidence type="ECO:0000256" key="3">
    <source>
        <dbReference type="ARBA" id="ARBA00022960"/>
    </source>
</evidence>
<evidence type="ECO:0000256" key="1">
    <source>
        <dbReference type="ARBA" id="ARBA00009369"/>
    </source>
</evidence>
<accession>A0A0X8X6J7</accession>
<dbReference type="InterPro" id="IPR042175">
    <property type="entry name" value="Cell/Rod_MreC_2"/>
</dbReference>
<dbReference type="GO" id="GO:0008360">
    <property type="term" value="P:regulation of cell shape"/>
    <property type="evidence" value="ECO:0007669"/>
    <property type="project" value="UniProtKB-KW"/>
</dbReference>
<dbReference type="Gene3D" id="2.40.10.340">
    <property type="entry name" value="Rod shape-determining protein MreC, domain 1"/>
    <property type="match status" value="1"/>
</dbReference>
<evidence type="ECO:0000256" key="5">
    <source>
        <dbReference type="SAM" id="Coils"/>
    </source>
</evidence>
<gene>
    <name evidence="8" type="ORF">HH1059_24210</name>
</gene>
<dbReference type="Proteomes" id="UP000218890">
    <property type="component" value="Chromosome"/>
</dbReference>
<keyword evidence="9" id="KW-1185">Reference proteome</keyword>
<dbReference type="PIRSF" id="PIRSF038471">
    <property type="entry name" value="MreC"/>
    <property type="match status" value="1"/>
</dbReference>
<proteinExistence type="inferred from homology"/>
<dbReference type="PANTHER" id="PTHR34138">
    <property type="entry name" value="CELL SHAPE-DETERMINING PROTEIN MREC"/>
    <property type="match status" value="1"/>
</dbReference>
<keyword evidence="3" id="KW-0133">Cell shape</keyword>
<protein>
    <recommendedName>
        <fullName evidence="2">Cell shape-determining protein MreC</fullName>
    </recommendedName>
    <alternativeName>
        <fullName evidence="4">Cell shape protein MreC</fullName>
    </alternativeName>
</protein>
<feature type="domain" description="Rod shape-determining protein MreC beta-barrel core" evidence="7">
    <location>
        <begin position="83"/>
        <end position="228"/>
    </location>
</feature>
<dbReference type="EMBL" id="AP017372">
    <property type="protein sequence ID" value="BAU56494.2"/>
    <property type="molecule type" value="Genomic_DNA"/>
</dbReference>
<dbReference type="Gene3D" id="2.40.10.350">
    <property type="entry name" value="Rod shape-determining protein MreC, domain 2"/>
    <property type="match status" value="1"/>
</dbReference>
<sequence length="253" mass="27928">MSGIVYPLRIVVDAPFALADSGSRWLTTRQSLYAENHQLRTQNLQHQGRLQRMEALERENQRLRQLLDSSQRVESEAAIAELIRVDLDPHSHLVEINRGTNHGVFIGQPVIDADGVIGQIDRVGPFSATVRLISDASHAIPVEVNRNGLRTVARGSGDTQQLELANIPTNADIREGDLLTASGLGDTFPRGYPVAYVSQVVSEPGEPFARVLARPAGNLDRSRKLLLLESRQETNTEDKAKTSEQEQAEEVNN</sequence>
<feature type="region of interest" description="Disordered" evidence="6">
    <location>
        <begin position="228"/>
        <end position="253"/>
    </location>
</feature>
<evidence type="ECO:0000256" key="6">
    <source>
        <dbReference type="SAM" id="MobiDB-lite"/>
    </source>
</evidence>
<comment type="similarity">
    <text evidence="1">Belongs to the MreC family.</text>
</comment>
<dbReference type="InterPro" id="IPR055342">
    <property type="entry name" value="MreC_beta-barrel_core"/>
</dbReference>
<dbReference type="NCBIfam" id="TIGR00219">
    <property type="entry name" value="mreC"/>
    <property type="match status" value="1"/>
</dbReference>
<feature type="coiled-coil region" evidence="5">
    <location>
        <begin position="46"/>
        <end position="76"/>
    </location>
</feature>
<feature type="compositionally biased region" description="Basic and acidic residues" evidence="6">
    <location>
        <begin position="230"/>
        <end position="244"/>
    </location>
</feature>
<keyword evidence="5" id="KW-0175">Coiled coil</keyword>
<dbReference type="InterPro" id="IPR042177">
    <property type="entry name" value="Cell/Rod_1"/>
</dbReference>
<evidence type="ECO:0000256" key="4">
    <source>
        <dbReference type="ARBA" id="ARBA00032089"/>
    </source>
</evidence>
<evidence type="ECO:0000256" key="2">
    <source>
        <dbReference type="ARBA" id="ARBA00013855"/>
    </source>
</evidence>
<evidence type="ECO:0000259" key="7">
    <source>
        <dbReference type="Pfam" id="PF04085"/>
    </source>
</evidence>
<dbReference type="PANTHER" id="PTHR34138:SF1">
    <property type="entry name" value="CELL SHAPE-DETERMINING PROTEIN MREC"/>
    <property type="match status" value="1"/>
</dbReference>
<reference evidence="8" key="1">
    <citation type="submission" date="2016-02" db="EMBL/GenBank/DDBJ databases">
        <title>Halorhodospira halochloris DSM-1059 complete genome, version 2.</title>
        <authorList>
            <person name="Tsukatani Y."/>
        </authorList>
    </citation>
    <scope>NUCLEOTIDE SEQUENCE</scope>
    <source>
        <strain evidence="8">DSM 1059</strain>
    </source>
</reference>
<evidence type="ECO:0000313" key="8">
    <source>
        <dbReference type="EMBL" id="BAU56494.2"/>
    </source>
</evidence>